<feature type="domain" description="L-seryl-tRNA selenium transferase N-terminal" evidence="3">
    <location>
        <begin position="18"/>
        <end position="49"/>
    </location>
</feature>
<keyword evidence="2" id="KW-0663">Pyridoxal phosphate</keyword>
<comment type="caution">
    <text evidence="4">The sequence shown here is derived from an EMBL/GenBank/DDBJ whole genome shotgun (WGS) entry which is preliminary data.</text>
</comment>
<name>X1BWT7_9ZZZZ</name>
<feature type="non-terminal residue" evidence="4">
    <location>
        <position position="191"/>
    </location>
</feature>
<dbReference type="Pfam" id="PF03841">
    <property type="entry name" value="SelA"/>
    <property type="match status" value="1"/>
</dbReference>
<accession>X1BWT7</accession>
<gene>
    <name evidence="4" type="ORF">S01H4_45577</name>
</gene>
<dbReference type="Pfam" id="PF12390">
    <property type="entry name" value="Se-cys_synth_N"/>
    <property type="match status" value="1"/>
</dbReference>
<dbReference type="Gene3D" id="3.90.1150.110">
    <property type="match status" value="1"/>
</dbReference>
<dbReference type="EMBL" id="BART01025386">
    <property type="protein sequence ID" value="GAH00266.1"/>
    <property type="molecule type" value="Genomic_DNA"/>
</dbReference>
<evidence type="ECO:0000256" key="2">
    <source>
        <dbReference type="ARBA" id="ARBA00022898"/>
    </source>
</evidence>
<evidence type="ECO:0000313" key="4">
    <source>
        <dbReference type="EMBL" id="GAH00266.1"/>
    </source>
</evidence>
<dbReference type="AlphaFoldDB" id="X1BWT7"/>
<dbReference type="PANTHER" id="PTHR32328">
    <property type="entry name" value="L-SERYL-TRNA(SEC) SELENIUM TRANSFERASE"/>
    <property type="match status" value="1"/>
</dbReference>
<evidence type="ECO:0000256" key="1">
    <source>
        <dbReference type="ARBA" id="ARBA00001933"/>
    </source>
</evidence>
<dbReference type="InterPro" id="IPR018319">
    <property type="entry name" value="SelA-like"/>
</dbReference>
<dbReference type="PANTHER" id="PTHR32328:SF0">
    <property type="entry name" value="L-SERYL-TRNA(SEC) SELENIUM TRANSFERASE"/>
    <property type="match status" value="1"/>
</dbReference>
<protein>
    <recommendedName>
        <fullName evidence="3">L-seryl-tRNA selenium transferase N-terminal domain-containing protein</fullName>
    </recommendedName>
</protein>
<organism evidence="4">
    <name type="scientific">marine sediment metagenome</name>
    <dbReference type="NCBI Taxonomy" id="412755"/>
    <lineage>
        <taxon>unclassified sequences</taxon>
        <taxon>metagenomes</taxon>
        <taxon>ecological metagenomes</taxon>
    </lineage>
</organism>
<dbReference type="InterPro" id="IPR025862">
    <property type="entry name" value="SelA_trans_N_dom"/>
</dbReference>
<evidence type="ECO:0000259" key="3">
    <source>
        <dbReference type="Pfam" id="PF12390"/>
    </source>
</evidence>
<proteinExistence type="predicted"/>
<dbReference type="GO" id="GO:0004125">
    <property type="term" value="F:L-seryl-tRNA(Sec) selenium transferase activity"/>
    <property type="evidence" value="ECO:0007669"/>
    <property type="project" value="TreeGrafter"/>
</dbReference>
<sequence length="191" mass="21858">MKKKPKKRRRPRINKKILRQIPSIDKVLNEPEIKEFANVMEQHYLTALIRYKTDDFRKKVIAGEKPHLEDLKQSIIQTLHDVFNPYFCYAVNATGIVLHTGLGRAPVNRRMASGLKALSCGYVRLQIDDEGRRTDRHFRINRLLQILTDAEAGMIVNNNAAATLLILNTLASKREVIISRGQLIEIGGSFR</sequence>
<reference evidence="4" key="1">
    <citation type="journal article" date="2014" name="Front. Microbiol.">
        <title>High frequency of phylogenetically diverse reductive dehalogenase-homologous genes in deep subseafloor sedimentary metagenomes.</title>
        <authorList>
            <person name="Kawai M."/>
            <person name="Futagami T."/>
            <person name="Toyoda A."/>
            <person name="Takaki Y."/>
            <person name="Nishi S."/>
            <person name="Hori S."/>
            <person name="Arai W."/>
            <person name="Tsubouchi T."/>
            <person name="Morono Y."/>
            <person name="Uchiyama I."/>
            <person name="Ito T."/>
            <person name="Fujiyama A."/>
            <person name="Inagaki F."/>
            <person name="Takami H."/>
        </authorList>
    </citation>
    <scope>NUCLEOTIDE SEQUENCE</scope>
    <source>
        <strain evidence="4">Expedition CK06-06</strain>
    </source>
</reference>
<comment type="cofactor">
    <cofactor evidence="1">
        <name>pyridoxal 5'-phosphate</name>
        <dbReference type="ChEBI" id="CHEBI:597326"/>
    </cofactor>
</comment>